<evidence type="ECO:0000313" key="7">
    <source>
        <dbReference type="EMBL" id="VVE86919.1"/>
    </source>
</evidence>
<evidence type="ECO:0000256" key="5">
    <source>
        <dbReference type="ARBA" id="ARBA00023014"/>
    </source>
</evidence>
<evidence type="ECO:0000256" key="1">
    <source>
        <dbReference type="ARBA" id="ARBA00001966"/>
    </source>
</evidence>
<name>A0A5E5BM35_9BURK</name>
<keyword evidence="3" id="KW-0479">Metal-binding</keyword>
<dbReference type="Pfam" id="PF04055">
    <property type="entry name" value="Radical_SAM"/>
    <property type="match status" value="1"/>
</dbReference>
<dbReference type="GO" id="GO:0051536">
    <property type="term" value="F:iron-sulfur cluster binding"/>
    <property type="evidence" value="ECO:0007669"/>
    <property type="project" value="UniProtKB-KW"/>
</dbReference>
<keyword evidence="4" id="KW-0408">Iron</keyword>
<dbReference type="PANTHER" id="PTHR11228">
    <property type="entry name" value="RADICAL SAM DOMAIN PROTEIN"/>
    <property type="match status" value="1"/>
</dbReference>
<evidence type="ECO:0000259" key="6">
    <source>
        <dbReference type="PROSITE" id="PS51918"/>
    </source>
</evidence>
<dbReference type="SUPFAM" id="SSF102114">
    <property type="entry name" value="Radical SAM enzymes"/>
    <property type="match status" value="1"/>
</dbReference>
<sequence length="330" mass="35478">MPKVDWLSTPLFAKWYVTNRCNLRCSHCYLSNYENAAETARMIKVAKAIGDAGIKYVAILGGEPLARTDLETILATLSAHDVRIKIATNATMLTAERAARLVRAGATTFQVSLEGHDSATSDAVRGAGTFAAARRGISHLTRLGAKVSIAFTLHARNYQYVRSMLQLARSSGASSARFAAFIPIGTGARQSHLQLNRAMCIAIAEQLLNIDGEASIIDVDTGPFVQRIPFPSKADTAASSFGCGAGTTTLVINSDLTLSACDMQTETERVALTDFSASNLIAQWAKADLFNQWRGLSDTARYAEVHQHGCHIAFGTYGENLFSGEASHAE</sequence>
<evidence type="ECO:0000256" key="2">
    <source>
        <dbReference type="ARBA" id="ARBA00022691"/>
    </source>
</evidence>
<dbReference type="InterPro" id="IPR006638">
    <property type="entry name" value="Elp3/MiaA/NifB-like_rSAM"/>
</dbReference>
<reference evidence="7 8" key="1">
    <citation type="submission" date="2019-08" db="EMBL/GenBank/DDBJ databases">
        <authorList>
            <person name="Peeters C."/>
        </authorList>
    </citation>
    <scope>NUCLEOTIDE SEQUENCE [LARGE SCALE GENOMIC DNA]</scope>
    <source>
        <strain evidence="7 8">LMG 20603</strain>
    </source>
</reference>
<dbReference type="SFLD" id="SFLDG01386">
    <property type="entry name" value="main_SPASM_domain-containing"/>
    <property type="match status" value="1"/>
</dbReference>
<dbReference type="PROSITE" id="PS51918">
    <property type="entry name" value="RADICAL_SAM"/>
    <property type="match status" value="1"/>
</dbReference>
<dbReference type="GO" id="GO:0046872">
    <property type="term" value="F:metal ion binding"/>
    <property type="evidence" value="ECO:0007669"/>
    <property type="project" value="UniProtKB-KW"/>
</dbReference>
<keyword evidence="2" id="KW-0949">S-adenosyl-L-methionine</keyword>
<evidence type="ECO:0000313" key="8">
    <source>
        <dbReference type="Proteomes" id="UP000382040"/>
    </source>
</evidence>
<dbReference type="SMART" id="SM00729">
    <property type="entry name" value="Elp3"/>
    <property type="match status" value="1"/>
</dbReference>
<dbReference type="CDD" id="cd01335">
    <property type="entry name" value="Radical_SAM"/>
    <property type="match status" value="1"/>
</dbReference>
<evidence type="ECO:0000256" key="4">
    <source>
        <dbReference type="ARBA" id="ARBA00023004"/>
    </source>
</evidence>
<organism evidence="7 8">
    <name type="scientific">Pandoraea bronchicola</name>
    <dbReference type="NCBI Taxonomy" id="2508287"/>
    <lineage>
        <taxon>Bacteria</taxon>
        <taxon>Pseudomonadati</taxon>
        <taxon>Pseudomonadota</taxon>
        <taxon>Betaproteobacteria</taxon>
        <taxon>Burkholderiales</taxon>
        <taxon>Burkholderiaceae</taxon>
        <taxon>Pandoraea</taxon>
    </lineage>
</organism>
<dbReference type="InterPro" id="IPR013785">
    <property type="entry name" value="Aldolase_TIM"/>
</dbReference>
<dbReference type="PANTHER" id="PTHR11228:SF7">
    <property type="entry name" value="PQQA PEPTIDE CYCLASE"/>
    <property type="match status" value="1"/>
</dbReference>
<dbReference type="SFLD" id="SFLDG01067">
    <property type="entry name" value="SPASM/twitch_domain_containing"/>
    <property type="match status" value="1"/>
</dbReference>
<protein>
    <submittedName>
        <fullName evidence="7">Coenzyme PQQ synthesis protein E</fullName>
    </submittedName>
</protein>
<keyword evidence="8" id="KW-1185">Reference proteome</keyword>
<dbReference type="InterPro" id="IPR007197">
    <property type="entry name" value="rSAM"/>
</dbReference>
<dbReference type="GO" id="GO:0003824">
    <property type="term" value="F:catalytic activity"/>
    <property type="evidence" value="ECO:0007669"/>
    <property type="project" value="InterPro"/>
</dbReference>
<comment type="cofactor">
    <cofactor evidence="1">
        <name>[4Fe-4S] cluster</name>
        <dbReference type="ChEBI" id="CHEBI:49883"/>
    </cofactor>
</comment>
<dbReference type="EMBL" id="CABPST010000001">
    <property type="protein sequence ID" value="VVE86919.1"/>
    <property type="molecule type" value="Genomic_DNA"/>
</dbReference>
<dbReference type="Gene3D" id="3.20.20.70">
    <property type="entry name" value="Aldolase class I"/>
    <property type="match status" value="1"/>
</dbReference>
<dbReference type="InterPro" id="IPR050377">
    <property type="entry name" value="Radical_SAM_PqqE_MftC-like"/>
</dbReference>
<dbReference type="SFLD" id="SFLDS00029">
    <property type="entry name" value="Radical_SAM"/>
    <property type="match status" value="1"/>
</dbReference>
<gene>
    <name evidence="7" type="ORF">PBR20603_00843</name>
</gene>
<dbReference type="AlphaFoldDB" id="A0A5E5BM35"/>
<proteinExistence type="predicted"/>
<dbReference type="InterPro" id="IPR058240">
    <property type="entry name" value="rSAM_sf"/>
</dbReference>
<evidence type="ECO:0000256" key="3">
    <source>
        <dbReference type="ARBA" id="ARBA00022723"/>
    </source>
</evidence>
<accession>A0A5E5BM35</accession>
<feature type="domain" description="Radical SAM core" evidence="6">
    <location>
        <begin position="7"/>
        <end position="220"/>
    </location>
</feature>
<dbReference type="Proteomes" id="UP000382040">
    <property type="component" value="Unassembled WGS sequence"/>
</dbReference>
<keyword evidence="5" id="KW-0411">Iron-sulfur</keyword>